<evidence type="ECO:0000256" key="2">
    <source>
        <dbReference type="ARBA" id="ARBA00022737"/>
    </source>
</evidence>
<keyword evidence="4" id="KW-0520">NAD</keyword>
<sequence>MDGGLRLLMINNCQMSYPCMRVVLLQLQLPLLDFELNSPNISRDISTVFTFRFHLVCNRPSAMSILQRVILPFRATLRPYSTGFLKDVELHSREGSPPSVDFSKPTLLYFSAGWCRSCRLFTPKLKRFYEGVNGEVNVVWVSRDKSSEDQLEYYEKSLGPWPYIPFGNNTIREYLEKYEVKTIPAILQVDEKGAVIDDTVRRKIEEASSSTSESKLLLEKLRK</sequence>
<accession>A0A1I8A6E6</accession>
<reference evidence="10" key="1">
    <citation type="submission" date="2016-11" db="UniProtKB">
        <authorList>
            <consortium name="WormBaseParasite"/>
        </authorList>
    </citation>
    <scope>IDENTIFICATION</scope>
</reference>
<dbReference type="Pfam" id="PF13905">
    <property type="entry name" value="Thioredoxin_8"/>
    <property type="match status" value="1"/>
</dbReference>
<evidence type="ECO:0000256" key="5">
    <source>
        <dbReference type="ARBA" id="ARBA00025782"/>
    </source>
</evidence>
<dbReference type="EC" id="1.8.1.8" evidence="1"/>
<comment type="catalytic activity">
    <reaction evidence="7">
        <text>[protein]-dithiol + NADP(+) = [protein]-disulfide + NADPH + H(+)</text>
        <dbReference type="Rhea" id="RHEA:18753"/>
        <dbReference type="Rhea" id="RHEA-COMP:10593"/>
        <dbReference type="Rhea" id="RHEA-COMP:10594"/>
        <dbReference type="ChEBI" id="CHEBI:15378"/>
        <dbReference type="ChEBI" id="CHEBI:29950"/>
        <dbReference type="ChEBI" id="CHEBI:50058"/>
        <dbReference type="ChEBI" id="CHEBI:57783"/>
        <dbReference type="ChEBI" id="CHEBI:58349"/>
        <dbReference type="EC" id="1.8.1.8"/>
    </reaction>
</comment>
<dbReference type="InterPro" id="IPR052259">
    <property type="entry name" value="Nucleoredoxin-like"/>
</dbReference>
<comment type="catalytic activity">
    <reaction evidence="6">
        <text>[protein]-dithiol + NAD(+) = [protein]-disulfide + NADH + H(+)</text>
        <dbReference type="Rhea" id="RHEA:18749"/>
        <dbReference type="Rhea" id="RHEA-COMP:10593"/>
        <dbReference type="Rhea" id="RHEA-COMP:10594"/>
        <dbReference type="ChEBI" id="CHEBI:15378"/>
        <dbReference type="ChEBI" id="CHEBI:29950"/>
        <dbReference type="ChEBI" id="CHEBI:50058"/>
        <dbReference type="ChEBI" id="CHEBI:57540"/>
        <dbReference type="ChEBI" id="CHEBI:57945"/>
        <dbReference type="EC" id="1.8.1.8"/>
    </reaction>
</comment>
<evidence type="ECO:0000256" key="4">
    <source>
        <dbReference type="ARBA" id="ARBA00023027"/>
    </source>
</evidence>
<evidence type="ECO:0000313" key="9">
    <source>
        <dbReference type="Proteomes" id="UP000095287"/>
    </source>
</evidence>
<evidence type="ECO:0000313" key="10">
    <source>
        <dbReference type="WBParaSite" id="L893_g33149.t1"/>
    </source>
</evidence>
<evidence type="ECO:0000256" key="7">
    <source>
        <dbReference type="ARBA" id="ARBA00047804"/>
    </source>
</evidence>
<protein>
    <recommendedName>
        <fullName evidence="1">protein-disulfide reductase</fullName>
        <ecNumber evidence="1">1.8.1.8</ecNumber>
    </recommendedName>
</protein>
<evidence type="ECO:0000259" key="8">
    <source>
        <dbReference type="PROSITE" id="PS51352"/>
    </source>
</evidence>
<name>A0A1I8A6E6_9BILA</name>
<organism evidence="9 10">
    <name type="scientific">Steinernema glaseri</name>
    <dbReference type="NCBI Taxonomy" id="37863"/>
    <lineage>
        <taxon>Eukaryota</taxon>
        <taxon>Metazoa</taxon>
        <taxon>Ecdysozoa</taxon>
        <taxon>Nematoda</taxon>
        <taxon>Chromadorea</taxon>
        <taxon>Rhabditida</taxon>
        <taxon>Tylenchina</taxon>
        <taxon>Panagrolaimomorpha</taxon>
        <taxon>Strongyloidoidea</taxon>
        <taxon>Steinernematidae</taxon>
        <taxon>Steinernema</taxon>
    </lineage>
</organism>
<dbReference type="AlphaFoldDB" id="A0A1I8A6E6"/>
<dbReference type="PANTHER" id="PTHR13871">
    <property type="entry name" value="THIOREDOXIN"/>
    <property type="match status" value="1"/>
</dbReference>
<evidence type="ECO:0000256" key="6">
    <source>
        <dbReference type="ARBA" id="ARBA00047388"/>
    </source>
</evidence>
<dbReference type="WBParaSite" id="L893_g33149.t1">
    <property type="protein sequence ID" value="L893_g33149.t1"/>
    <property type="gene ID" value="L893_g33149"/>
</dbReference>
<feature type="domain" description="Thioredoxin" evidence="8">
    <location>
        <begin position="25"/>
        <end position="209"/>
    </location>
</feature>
<evidence type="ECO:0000256" key="3">
    <source>
        <dbReference type="ARBA" id="ARBA00023002"/>
    </source>
</evidence>
<dbReference type="PANTHER" id="PTHR13871:SF18">
    <property type="entry name" value="THIOREDOXIN DOMAIN-CONTAINING PROTEIN"/>
    <property type="match status" value="1"/>
</dbReference>
<dbReference type="PROSITE" id="PS51352">
    <property type="entry name" value="THIOREDOXIN_2"/>
    <property type="match status" value="1"/>
</dbReference>
<evidence type="ECO:0000256" key="1">
    <source>
        <dbReference type="ARBA" id="ARBA00012612"/>
    </source>
</evidence>
<comment type="similarity">
    <text evidence="5">Belongs to the nucleoredoxin family.</text>
</comment>
<dbReference type="Gene3D" id="3.40.30.10">
    <property type="entry name" value="Glutaredoxin"/>
    <property type="match status" value="1"/>
</dbReference>
<keyword evidence="3" id="KW-0560">Oxidoreductase</keyword>
<dbReference type="InterPro" id="IPR013766">
    <property type="entry name" value="Thioredoxin_domain"/>
</dbReference>
<dbReference type="SUPFAM" id="SSF52833">
    <property type="entry name" value="Thioredoxin-like"/>
    <property type="match status" value="1"/>
</dbReference>
<dbReference type="InterPro" id="IPR012336">
    <property type="entry name" value="Thioredoxin-like_fold"/>
</dbReference>
<keyword evidence="9" id="KW-1185">Reference proteome</keyword>
<keyword evidence="2" id="KW-0677">Repeat</keyword>
<dbReference type="GO" id="GO:0047134">
    <property type="term" value="F:protein-disulfide reductase [NAD(P)H] activity"/>
    <property type="evidence" value="ECO:0007669"/>
    <property type="project" value="UniProtKB-EC"/>
</dbReference>
<proteinExistence type="inferred from homology"/>
<dbReference type="Proteomes" id="UP000095287">
    <property type="component" value="Unplaced"/>
</dbReference>
<dbReference type="InterPro" id="IPR036249">
    <property type="entry name" value="Thioredoxin-like_sf"/>
</dbReference>